<feature type="compositionally biased region" description="Polar residues" evidence="1">
    <location>
        <begin position="54"/>
        <end position="68"/>
    </location>
</feature>
<feature type="compositionally biased region" description="Polar residues" evidence="1">
    <location>
        <begin position="32"/>
        <end position="42"/>
    </location>
</feature>
<reference evidence="3" key="1">
    <citation type="journal article" date="2023" name="Proc. Natl. Acad. Sci. U.S.A.">
        <title>Genomic and structural basis for evolution of tropane alkaloid biosynthesis.</title>
        <authorList>
            <person name="Wanga Y.-J."/>
            <person name="Taina T."/>
            <person name="Yua J.-Y."/>
            <person name="Lia J."/>
            <person name="Xua B."/>
            <person name="Chenc J."/>
            <person name="D'Auriad J.C."/>
            <person name="Huanga J.-P."/>
            <person name="Huanga S.-X."/>
        </authorList>
    </citation>
    <scope>NUCLEOTIDE SEQUENCE [LARGE SCALE GENOMIC DNA]</scope>
    <source>
        <strain evidence="3">cv. KIB-2019</strain>
    </source>
</reference>
<gene>
    <name evidence="2" type="ORF">K7X08_017245</name>
</gene>
<accession>A0A9Q1LTQ9</accession>
<dbReference type="OrthoDB" id="1304821at2759"/>
<sequence>MNSMKQNQEKMQSELLQMRQFMRKYAPNEFRAQNINGTSSEQVPDADSGHERVPQTSRMPSVAENTPPSHGRTFLSHPKLGGVVGTRCPAGPSVLL</sequence>
<protein>
    <submittedName>
        <fullName evidence="2">Uncharacterized protein</fullName>
    </submittedName>
</protein>
<comment type="caution">
    <text evidence="2">The sequence shown here is derived from an EMBL/GenBank/DDBJ whole genome shotgun (WGS) entry which is preliminary data.</text>
</comment>
<dbReference type="EMBL" id="JAJAGQ010000013">
    <property type="protein sequence ID" value="KAJ8544662.1"/>
    <property type="molecule type" value="Genomic_DNA"/>
</dbReference>
<dbReference type="AlphaFoldDB" id="A0A9Q1LTQ9"/>
<organism evidence="2 3">
    <name type="scientific">Anisodus acutangulus</name>
    <dbReference type="NCBI Taxonomy" id="402998"/>
    <lineage>
        <taxon>Eukaryota</taxon>
        <taxon>Viridiplantae</taxon>
        <taxon>Streptophyta</taxon>
        <taxon>Embryophyta</taxon>
        <taxon>Tracheophyta</taxon>
        <taxon>Spermatophyta</taxon>
        <taxon>Magnoliopsida</taxon>
        <taxon>eudicotyledons</taxon>
        <taxon>Gunneridae</taxon>
        <taxon>Pentapetalae</taxon>
        <taxon>asterids</taxon>
        <taxon>lamiids</taxon>
        <taxon>Solanales</taxon>
        <taxon>Solanaceae</taxon>
        <taxon>Solanoideae</taxon>
        <taxon>Hyoscyameae</taxon>
        <taxon>Anisodus</taxon>
    </lineage>
</organism>
<keyword evidence="3" id="KW-1185">Reference proteome</keyword>
<feature type="region of interest" description="Disordered" evidence="1">
    <location>
        <begin position="32"/>
        <end position="96"/>
    </location>
</feature>
<name>A0A9Q1LTQ9_9SOLA</name>
<evidence type="ECO:0000313" key="2">
    <source>
        <dbReference type="EMBL" id="KAJ8544662.1"/>
    </source>
</evidence>
<evidence type="ECO:0000313" key="3">
    <source>
        <dbReference type="Proteomes" id="UP001152561"/>
    </source>
</evidence>
<evidence type="ECO:0000256" key="1">
    <source>
        <dbReference type="SAM" id="MobiDB-lite"/>
    </source>
</evidence>
<dbReference type="Proteomes" id="UP001152561">
    <property type="component" value="Unassembled WGS sequence"/>
</dbReference>
<proteinExistence type="predicted"/>